<dbReference type="Pfam" id="PF00085">
    <property type="entry name" value="Thioredoxin"/>
    <property type="match status" value="2"/>
</dbReference>
<organism evidence="3 4">
    <name type="scientific">Reticulomyxa filosa</name>
    <dbReference type="NCBI Taxonomy" id="46433"/>
    <lineage>
        <taxon>Eukaryota</taxon>
        <taxon>Sar</taxon>
        <taxon>Rhizaria</taxon>
        <taxon>Retaria</taxon>
        <taxon>Foraminifera</taxon>
        <taxon>Monothalamids</taxon>
        <taxon>Reticulomyxidae</taxon>
        <taxon>Reticulomyxa</taxon>
    </lineage>
</organism>
<dbReference type="InterPro" id="IPR017937">
    <property type="entry name" value="Thioredoxin_CS"/>
</dbReference>
<dbReference type="OrthoDB" id="72053at2759"/>
<reference evidence="3 4" key="1">
    <citation type="journal article" date="2013" name="Curr. Biol.">
        <title>The Genome of the Foraminiferan Reticulomyxa filosa.</title>
        <authorList>
            <person name="Glockner G."/>
            <person name="Hulsmann N."/>
            <person name="Schleicher M."/>
            <person name="Noegel A.A."/>
            <person name="Eichinger L."/>
            <person name="Gallinger C."/>
            <person name="Pawlowski J."/>
            <person name="Sierra R."/>
            <person name="Euteneuer U."/>
            <person name="Pillet L."/>
            <person name="Moustafa A."/>
            <person name="Platzer M."/>
            <person name="Groth M."/>
            <person name="Szafranski K."/>
            <person name="Schliwa M."/>
        </authorList>
    </citation>
    <scope>NUCLEOTIDE SEQUENCE [LARGE SCALE GENOMIC DNA]</scope>
</reference>
<keyword evidence="4" id="KW-1185">Reference proteome</keyword>
<name>X6NXX6_RETFI</name>
<dbReference type="SUPFAM" id="SSF52833">
    <property type="entry name" value="Thioredoxin-like"/>
    <property type="match status" value="3"/>
</dbReference>
<proteinExistence type="inferred from homology"/>
<dbReference type="PANTHER" id="PTHR18929">
    <property type="entry name" value="PROTEIN DISULFIDE ISOMERASE"/>
    <property type="match status" value="1"/>
</dbReference>
<gene>
    <name evidence="3" type="ORF">RFI_05957</name>
</gene>
<comment type="similarity">
    <text evidence="1">Belongs to the protein disulfide isomerase family.</text>
</comment>
<dbReference type="GO" id="GO:0006457">
    <property type="term" value="P:protein folding"/>
    <property type="evidence" value="ECO:0007669"/>
    <property type="project" value="TreeGrafter"/>
</dbReference>
<dbReference type="CDD" id="cd02982">
    <property type="entry name" value="PDI_b'_family"/>
    <property type="match status" value="1"/>
</dbReference>
<evidence type="ECO:0000313" key="3">
    <source>
        <dbReference type="EMBL" id="ETO31165.1"/>
    </source>
</evidence>
<dbReference type="GO" id="GO:0003756">
    <property type="term" value="F:protein disulfide isomerase activity"/>
    <property type="evidence" value="ECO:0007669"/>
    <property type="project" value="TreeGrafter"/>
</dbReference>
<dbReference type="InterPro" id="IPR036249">
    <property type="entry name" value="Thioredoxin-like_sf"/>
</dbReference>
<comment type="caution">
    <text evidence="3">The sequence shown here is derived from an EMBL/GenBank/DDBJ whole genome shotgun (WGS) entry which is preliminary data.</text>
</comment>
<dbReference type="Pfam" id="PF13848">
    <property type="entry name" value="Thioredoxin_6"/>
    <property type="match status" value="1"/>
</dbReference>
<dbReference type="PROSITE" id="PS00194">
    <property type="entry name" value="THIOREDOXIN_1"/>
    <property type="match status" value="1"/>
</dbReference>
<dbReference type="EMBL" id="ASPP01005105">
    <property type="protein sequence ID" value="ETO31165.1"/>
    <property type="molecule type" value="Genomic_DNA"/>
</dbReference>
<feature type="domain" description="Thioredoxin" evidence="2">
    <location>
        <begin position="1"/>
        <end position="122"/>
    </location>
</feature>
<dbReference type="PROSITE" id="PS51352">
    <property type="entry name" value="THIOREDOXIN_2"/>
    <property type="match status" value="2"/>
</dbReference>
<dbReference type="Proteomes" id="UP000023152">
    <property type="component" value="Unassembled WGS sequence"/>
</dbReference>
<protein>
    <submittedName>
        <fullName evidence="3">Disulfide-isomerase</fullName>
    </submittedName>
</protein>
<sequence length="586" mass="66704">MSEVQSFVVTLEGEEAFNKFIKENKYVLVDFSTSWCHWCKVLEPHYKEAAAIFHNDKDEKTKTKLVYVDGENDDNNALLKKYEIKGFPTIMFFQNGDLDNPQEFTGERTKEGIVSWCKKRAAPAVIPLSDAEAFSNFVKSNTNGRNLAMVVWHEGGGYVLQLNNLKKKGNETNDSTLKAIYEIANKHRDEISVGHVTNNKLAKECALSSPLTLFRFDASTVTLQLKDWKSATVEEILGLITAEKFPLVDEISQNNASDYLNSQLPLVWIADKIEKDSTDEKSGDKKQQLITLFKPLAEKYKGKLLFVLLDINKFGSQVENIGEPHFFFDIPGVLIQKAEAKYLFRGEINNTNALAEFFDAWKNGTLPIFRKSQNFFVVLKPVPDKQDPEGAFVLVGSTFEDHVGTKSKDAFVDFYADWCPPCQKIAPTFKELAKKFKDVPGLMIAKINADENDTFQKIESYPTLLFYKKGSREGIEYKNAERSLNSFIEFVKANATVDCPSQKKLMKLRRAVKKMTQQRKFFTVNNHKHSICLFFLLEVNKIRKKSKCCRKSGGNEKGKKKVGPFSLLQQLIVCCPTIKIVSQFFY</sequence>
<keyword evidence="3" id="KW-0413">Isomerase</keyword>
<evidence type="ECO:0000313" key="4">
    <source>
        <dbReference type="Proteomes" id="UP000023152"/>
    </source>
</evidence>
<accession>X6NXX6</accession>
<dbReference type="GO" id="GO:0034976">
    <property type="term" value="P:response to endoplasmic reticulum stress"/>
    <property type="evidence" value="ECO:0007669"/>
    <property type="project" value="TreeGrafter"/>
</dbReference>
<dbReference type="GO" id="GO:0005783">
    <property type="term" value="C:endoplasmic reticulum"/>
    <property type="evidence" value="ECO:0007669"/>
    <property type="project" value="TreeGrafter"/>
</dbReference>
<feature type="domain" description="Thioredoxin" evidence="2">
    <location>
        <begin position="376"/>
        <end position="496"/>
    </location>
</feature>
<evidence type="ECO:0000256" key="1">
    <source>
        <dbReference type="ARBA" id="ARBA00006347"/>
    </source>
</evidence>
<dbReference type="InterPro" id="IPR013766">
    <property type="entry name" value="Thioredoxin_domain"/>
</dbReference>
<dbReference type="Gene3D" id="3.40.30.10">
    <property type="entry name" value="Glutaredoxin"/>
    <property type="match status" value="4"/>
</dbReference>
<dbReference type="PRINTS" id="PR00421">
    <property type="entry name" value="THIOREDOXIN"/>
</dbReference>
<dbReference type="CDD" id="cd02961">
    <property type="entry name" value="PDI_a_family"/>
    <property type="match status" value="2"/>
</dbReference>
<dbReference type="OMA" id="REDYVWS"/>
<dbReference type="AlphaFoldDB" id="X6NXX6"/>
<evidence type="ECO:0000259" key="2">
    <source>
        <dbReference type="PROSITE" id="PS51352"/>
    </source>
</evidence>